<feature type="compositionally biased region" description="Basic and acidic residues" evidence="1">
    <location>
        <begin position="19"/>
        <end position="30"/>
    </location>
</feature>
<protein>
    <submittedName>
        <fullName evidence="2">Uncharacterized protein</fullName>
    </submittedName>
</protein>
<feature type="compositionally biased region" description="Basic residues" evidence="1">
    <location>
        <begin position="55"/>
        <end position="64"/>
    </location>
</feature>
<feature type="region of interest" description="Disordered" evidence="1">
    <location>
        <begin position="1"/>
        <end position="76"/>
    </location>
</feature>
<feature type="compositionally biased region" description="Basic and acidic residues" evidence="1">
    <location>
        <begin position="38"/>
        <end position="49"/>
    </location>
</feature>
<feature type="compositionally biased region" description="Basic and acidic residues" evidence="1">
    <location>
        <begin position="1"/>
        <end position="12"/>
    </location>
</feature>
<comment type="caution">
    <text evidence="2">The sequence shown here is derived from an EMBL/GenBank/DDBJ whole genome shotgun (WGS) entry which is preliminary data.</text>
</comment>
<organism evidence="2 3">
    <name type="scientific">Muraenolepis orangiensis</name>
    <name type="common">Patagonian moray cod</name>
    <dbReference type="NCBI Taxonomy" id="630683"/>
    <lineage>
        <taxon>Eukaryota</taxon>
        <taxon>Metazoa</taxon>
        <taxon>Chordata</taxon>
        <taxon>Craniata</taxon>
        <taxon>Vertebrata</taxon>
        <taxon>Euteleostomi</taxon>
        <taxon>Actinopterygii</taxon>
        <taxon>Neopterygii</taxon>
        <taxon>Teleostei</taxon>
        <taxon>Neoteleostei</taxon>
        <taxon>Acanthomorphata</taxon>
        <taxon>Zeiogadaria</taxon>
        <taxon>Gadariae</taxon>
        <taxon>Gadiformes</taxon>
        <taxon>Muraenolepidoidei</taxon>
        <taxon>Muraenolepididae</taxon>
        <taxon>Muraenolepis</taxon>
    </lineage>
</organism>
<gene>
    <name evidence="2" type="ORF">NHX12_028331</name>
</gene>
<dbReference type="Proteomes" id="UP001148018">
    <property type="component" value="Unassembled WGS sequence"/>
</dbReference>
<keyword evidence="3" id="KW-1185">Reference proteome</keyword>
<sequence length="95" mass="11511">MPRKSRDGRIETVDPPLQMEEREHQMRLEQMEQPPLQMEEREHQVRLEQMEQPPLHHKKKKNTLKRAQDSKQDSRFNSILPFRGDVYGKLHMRAI</sequence>
<evidence type="ECO:0000313" key="3">
    <source>
        <dbReference type="Proteomes" id="UP001148018"/>
    </source>
</evidence>
<reference evidence="2" key="1">
    <citation type="submission" date="2022-07" db="EMBL/GenBank/DDBJ databases">
        <title>Chromosome-level genome of Muraenolepis orangiensis.</title>
        <authorList>
            <person name="Kim J."/>
        </authorList>
    </citation>
    <scope>NUCLEOTIDE SEQUENCE</scope>
    <source>
        <strain evidence="2">KU_S4_2022</strain>
        <tissue evidence="2">Muscle</tissue>
    </source>
</reference>
<dbReference type="EMBL" id="JANIIK010000044">
    <property type="protein sequence ID" value="KAJ3603586.1"/>
    <property type="molecule type" value="Genomic_DNA"/>
</dbReference>
<accession>A0A9Q0ED31</accession>
<dbReference type="AlphaFoldDB" id="A0A9Q0ED31"/>
<evidence type="ECO:0000256" key="1">
    <source>
        <dbReference type="SAM" id="MobiDB-lite"/>
    </source>
</evidence>
<name>A0A9Q0ED31_9TELE</name>
<proteinExistence type="predicted"/>
<evidence type="ECO:0000313" key="2">
    <source>
        <dbReference type="EMBL" id="KAJ3603586.1"/>
    </source>
</evidence>